<keyword evidence="2" id="KW-0238">DNA-binding</keyword>
<dbReference type="Proteomes" id="UP001474120">
    <property type="component" value="Unassembled WGS sequence"/>
</dbReference>
<protein>
    <submittedName>
        <fullName evidence="2">LytTR family transcriptional regulator DNA-binding domain-containing protein</fullName>
    </submittedName>
</protein>
<accession>A0ABU9KZ90</accession>
<evidence type="ECO:0000313" key="3">
    <source>
        <dbReference type="Proteomes" id="UP001474120"/>
    </source>
</evidence>
<feature type="domain" description="HTH LytTR-type" evidence="1">
    <location>
        <begin position="40"/>
        <end position="85"/>
    </location>
</feature>
<dbReference type="EMBL" id="JBCDNA010000001">
    <property type="protein sequence ID" value="MEL4455158.1"/>
    <property type="molecule type" value="Genomic_DNA"/>
</dbReference>
<comment type="caution">
    <text evidence="2">The sequence shown here is derived from an EMBL/GenBank/DDBJ whole genome shotgun (WGS) entry which is preliminary data.</text>
</comment>
<gene>
    <name evidence="2" type="ORF">AABB81_04575</name>
</gene>
<dbReference type="GO" id="GO:0003677">
    <property type="term" value="F:DNA binding"/>
    <property type="evidence" value="ECO:0007669"/>
    <property type="project" value="UniProtKB-KW"/>
</dbReference>
<reference evidence="2 3" key="1">
    <citation type="submission" date="2024-04" db="EMBL/GenBank/DDBJ databases">
        <title>whole genome sequencing of Lutimonas vermicola strain IMCC1616.</title>
        <authorList>
            <person name="Bae S.S."/>
        </authorList>
    </citation>
    <scope>NUCLEOTIDE SEQUENCE [LARGE SCALE GENOMIC DNA]</scope>
    <source>
        <strain evidence="2 3">IMCC1616</strain>
    </source>
</reference>
<proteinExistence type="predicted"/>
<name>A0ABU9KZ90_9FLAO</name>
<dbReference type="RefSeq" id="WP_342159653.1">
    <property type="nucleotide sequence ID" value="NZ_JBCDNA010000001.1"/>
</dbReference>
<keyword evidence="3" id="KW-1185">Reference proteome</keyword>
<evidence type="ECO:0000313" key="2">
    <source>
        <dbReference type="EMBL" id="MEL4455158.1"/>
    </source>
</evidence>
<evidence type="ECO:0000259" key="1">
    <source>
        <dbReference type="Pfam" id="PF04397"/>
    </source>
</evidence>
<dbReference type="InterPro" id="IPR007492">
    <property type="entry name" value="LytTR_DNA-bd_dom"/>
</dbReference>
<sequence>MKVKKDYPAIAFDATYIPQEARKPIQNIKNYGSPRSSNTKFVVNIDSITDIISYTNNRLQVKLDHFSELEIIVSRERVKDFRKWLE</sequence>
<dbReference type="Pfam" id="PF04397">
    <property type="entry name" value="LytTR"/>
    <property type="match status" value="1"/>
</dbReference>
<organism evidence="2 3">
    <name type="scientific">Lutimonas vermicola</name>
    <dbReference type="NCBI Taxonomy" id="414288"/>
    <lineage>
        <taxon>Bacteria</taxon>
        <taxon>Pseudomonadati</taxon>
        <taxon>Bacteroidota</taxon>
        <taxon>Flavobacteriia</taxon>
        <taxon>Flavobacteriales</taxon>
        <taxon>Flavobacteriaceae</taxon>
        <taxon>Lutimonas</taxon>
    </lineage>
</organism>